<organism evidence="1 2">
    <name type="scientific">Vibrio casei</name>
    <dbReference type="NCBI Taxonomy" id="673372"/>
    <lineage>
        <taxon>Bacteria</taxon>
        <taxon>Pseudomonadati</taxon>
        <taxon>Pseudomonadota</taxon>
        <taxon>Gammaproteobacteria</taxon>
        <taxon>Vibrionales</taxon>
        <taxon>Vibrionaceae</taxon>
        <taxon>Vibrio</taxon>
    </lineage>
</organism>
<dbReference type="AlphaFoldDB" id="A0A368LIY2"/>
<evidence type="ECO:0000313" key="2">
    <source>
        <dbReference type="Proteomes" id="UP000252479"/>
    </source>
</evidence>
<sequence>MVCSLNSQHLSVNGTMKKIAFIFLLILALWQFFYQEPPQSTKNQKQRIAAFFDMSSSTSSPQSSIQEGFHCDRRQTCNEMNTQAEAAYFYQHCPNQKLKIDPDGTPCGTFFK</sequence>
<evidence type="ECO:0008006" key="3">
    <source>
        <dbReference type="Google" id="ProtNLM"/>
    </source>
</evidence>
<dbReference type="EMBL" id="QPGL01000002">
    <property type="protein sequence ID" value="RCS70709.1"/>
    <property type="molecule type" value="Genomic_DNA"/>
</dbReference>
<comment type="caution">
    <text evidence="1">The sequence shown here is derived from an EMBL/GenBank/DDBJ whole genome shotgun (WGS) entry which is preliminary data.</text>
</comment>
<keyword evidence="2" id="KW-1185">Reference proteome</keyword>
<proteinExistence type="predicted"/>
<name>A0A368LIY2_9VIBR</name>
<protein>
    <recommendedName>
        <fullName evidence="3">Excalibur calcium-binding domain-containing protein</fullName>
    </recommendedName>
</protein>
<dbReference type="Proteomes" id="UP000252479">
    <property type="component" value="Unassembled WGS sequence"/>
</dbReference>
<gene>
    <name evidence="1" type="ORF">CIK83_14935</name>
</gene>
<reference evidence="1 2" key="1">
    <citation type="journal article" date="2017" name="Elife">
        <title>Extensive horizontal gene transfer in cheese-associated bacteria.</title>
        <authorList>
            <person name="Bonham K.S."/>
            <person name="Wolfe B.E."/>
            <person name="Dutton R.J."/>
        </authorList>
    </citation>
    <scope>NUCLEOTIDE SEQUENCE [LARGE SCALE GENOMIC DNA]</scope>
    <source>
        <strain evidence="1 2">JB196</strain>
    </source>
</reference>
<evidence type="ECO:0000313" key="1">
    <source>
        <dbReference type="EMBL" id="RCS70709.1"/>
    </source>
</evidence>
<accession>A0A368LIY2</accession>